<protein>
    <submittedName>
        <fullName evidence="1">Uncharacterized protein</fullName>
    </submittedName>
</protein>
<accession>A0A0A9FTU8</accession>
<organism evidence="1">
    <name type="scientific">Arundo donax</name>
    <name type="common">Giant reed</name>
    <name type="synonym">Donax arundinaceus</name>
    <dbReference type="NCBI Taxonomy" id="35708"/>
    <lineage>
        <taxon>Eukaryota</taxon>
        <taxon>Viridiplantae</taxon>
        <taxon>Streptophyta</taxon>
        <taxon>Embryophyta</taxon>
        <taxon>Tracheophyta</taxon>
        <taxon>Spermatophyta</taxon>
        <taxon>Magnoliopsida</taxon>
        <taxon>Liliopsida</taxon>
        <taxon>Poales</taxon>
        <taxon>Poaceae</taxon>
        <taxon>PACMAD clade</taxon>
        <taxon>Arundinoideae</taxon>
        <taxon>Arundineae</taxon>
        <taxon>Arundo</taxon>
    </lineage>
</organism>
<reference evidence="1" key="1">
    <citation type="submission" date="2014-09" db="EMBL/GenBank/DDBJ databases">
        <authorList>
            <person name="Magalhaes I.L.F."/>
            <person name="Oliveira U."/>
            <person name="Santos F.R."/>
            <person name="Vidigal T.H.D.A."/>
            <person name="Brescovit A.D."/>
            <person name="Santos A.J."/>
        </authorList>
    </citation>
    <scope>NUCLEOTIDE SEQUENCE</scope>
    <source>
        <tissue evidence="1">Shoot tissue taken approximately 20 cm above the soil surface</tissue>
    </source>
</reference>
<sequence>MLRGSFFGMFVDCQRRCDVSSVLHIEFYLTPLKCPGFRLVHSWKV</sequence>
<name>A0A0A9FTU8_ARUDO</name>
<evidence type="ECO:0000313" key="1">
    <source>
        <dbReference type="EMBL" id="JAE15672.1"/>
    </source>
</evidence>
<proteinExistence type="predicted"/>
<dbReference type="AlphaFoldDB" id="A0A0A9FTU8"/>
<dbReference type="EMBL" id="GBRH01182224">
    <property type="protein sequence ID" value="JAE15672.1"/>
    <property type="molecule type" value="Transcribed_RNA"/>
</dbReference>
<reference evidence="1" key="2">
    <citation type="journal article" date="2015" name="Data Brief">
        <title>Shoot transcriptome of the giant reed, Arundo donax.</title>
        <authorList>
            <person name="Barrero R.A."/>
            <person name="Guerrero F.D."/>
            <person name="Moolhuijzen P."/>
            <person name="Goolsby J.A."/>
            <person name="Tidwell J."/>
            <person name="Bellgard S.E."/>
            <person name="Bellgard M.I."/>
        </authorList>
    </citation>
    <scope>NUCLEOTIDE SEQUENCE</scope>
    <source>
        <tissue evidence="1">Shoot tissue taken approximately 20 cm above the soil surface</tissue>
    </source>
</reference>